<evidence type="ECO:0000256" key="2">
    <source>
        <dbReference type="ARBA" id="ARBA00022448"/>
    </source>
</evidence>
<dbReference type="GO" id="GO:0015220">
    <property type="term" value="F:choline transmembrane transporter activity"/>
    <property type="evidence" value="ECO:0007669"/>
    <property type="project" value="TreeGrafter"/>
</dbReference>
<feature type="transmembrane region" description="Helical" evidence="9">
    <location>
        <begin position="38"/>
        <end position="55"/>
    </location>
</feature>
<dbReference type="GO" id="GO:0015199">
    <property type="term" value="F:amino-acid betaine transmembrane transporter activity"/>
    <property type="evidence" value="ECO:0007669"/>
    <property type="project" value="TreeGrafter"/>
</dbReference>
<comment type="similarity">
    <text evidence="7 8">Belongs to the drug/metabolite transporter (DMT) superfamily. Small multidrug resistance (SMR) (TC 2.A.7.1) family.</text>
</comment>
<reference evidence="10 11" key="1">
    <citation type="journal article" date="2010" name="Appl. Environ. Microbiol.">
        <title>The genome sequence of Psychrobacter arcticus 273-4, a psychroactive Siberian permafrost bacterium, reveals mechanisms for adaptation to low-temperature growth.</title>
        <authorList>
            <person name="Ayala-del-Rio H.L."/>
            <person name="Chain P.S."/>
            <person name="Grzymski J.J."/>
            <person name="Ponder M.A."/>
            <person name="Ivanova N."/>
            <person name="Bergholz P.W."/>
            <person name="Di Bartolo G."/>
            <person name="Hauser L."/>
            <person name="Land M."/>
            <person name="Bakermans C."/>
            <person name="Rodrigues D."/>
            <person name="Klappenbach J."/>
            <person name="Zarka D."/>
            <person name="Larimer F."/>
            <person name="Richardson P."/>
            <person name="Murray A."/>
            <person name="Thomashow M."/>
            <person name="Tiedje J.M."/>
        </authorList>
    </citation>
    <scope>NUCLEOTIDE SEQUENCE [LARGE SCALE GENOMIC DNA]</scope>
    <source>
        <strain evidence="11">DSM 17307 / VKM B-2377 / 273-4</strain>
    </source>
</reference>
<dbReference type="eggNOG" id="COG2076">
    <property type="taxonomic scope" value="Bacteria"/>
</dbReference>
<dbReference type="RefSeq" id="WP_011280012.1">
    <property type="nucleotide sequence ID" value="NC_007204.1"/>
</dbReference>
<dbReference type="FunFam" id="1.10.3730.20:FF:000001">
    <property type="entry name" value="Quaternary ammonium compound resistance transporter SugE"/>
    <property type="match status" value="1"/>
</dbReference>
<gene>
    <name evidence="10" type="ordered locus">Psyc_0731</name>
</gene>
<dbReference type="PANTHER" id="PTHR30561:SF1">
    <property type="entry name" value="MULTIDRUG TRANSPORTER EMRE"/>
    <property type="match status" value="1"/>
</dbReference>
<evidence type="ECO:0000256" key="1">
    <source>
        <dbReference type="ARBA" id="ARBA00004651"/>
    </source>
</evidence>
<keyword evidence="11" id="KW-1185">Reference proteome</keyword>
<keyword evidence="6 9" id="KW-0472">Membrane</keyword>
<feature type="transmembrane region" description="Helical" evidence="9">
    <location>
        <begin position="6"/>
        <end position="26"/>
    </location>
</feature>
<proteinExistence type="inferred from homology"/>
<dbReference type="GO" id="GO:1990961">
    <property type="term" value="P:xenobiotic detoxification by transmembrane export across the plasma membrane"/>
    <property type="evidence" value="ECO:0007669"/>
    <property type="project" value="UniProtKB-ARBA"/>
</dbReference>
<evidence type="ECO:0000256" key="5">
    <source>
        <dbReference type="ARBA" id="ARBA00022989"/>
    </source>
</evidence>
<evidence type="ECO:0000256" key="6">
    <source>
        <dbReference type="ARBA" id="ARBA00023136"/>
    </source>
</evidence>
<dbReference type="Gene3D" id="1.10.3730.20">
    <property type="match status" value="1"/>
</dbReference>
<dbReference type="HOGENOM" id="CLU_133067_0_2_6"/>
<dbReference type="AlphaFoldDB" id="Q4FTS3"/>
<protein>
    <submittedName>
        <fullName evidence="10">Small multidrug efflux pump, DMT superfamily</fullName>
    </submittedName>
</protein>
<dbReference type="STRING" id="259536.Psyc_0731"/>
<dbReference type="InterPro" id="IPR000390">
    <property type="entry name" value="Small_drug/metabolite_transptr"/>
</dbReference>
<dbReference type="EMBL" id="CP000082">
    <property type="protein sequence ID" value="AAZ18585.1"/>
    <property type="molecule type" value="Genomic_DNA"/>
</dbReference>
<organism evidence="10 11">
    <name type="scientific">Psychrobacter arcticus (strain DSM 17307 / VKM B-2377 / 273-4)</name>
    <dbReference type="NCBI Taxonomy" id="259536"/>
    <lineage>
        <taxon>Bacteria</taxon>
        <taxon>Pseudomonadati</taxon>
        <taxon>Pseudomonadota</taxon>
        <taxon>Gammaproteobacteria</taxon>
        <taxon>Moraxellales</taxon>
        <taxon>Moraxellaceae</taxon>
        <taxon>Psychrobacter</taxon>
    </lineage>
</organism>
<dbReference type="GO" id="GO:0031460">
    <property type="term" value="P:glycine betaine transport"/>
    <property type="evidence" value="ECO:0007669"/>
    <property type="project" value="TreeGrafter"/>
</dbReference>
<keyword evidence="3" id="KW-1003">Cell membrane</keyword>
<evidence type="ECO:0000256" key="3">
    <source>
        <dbReference type="ARBA" id="ARBA00022475"/>
    </source>
</evidence>
<accession>Q4FTS3</accession>
<dbReference type="SUPFAM" id="SSF103481">
    <property type="entry name" value="Multidrug resistance efflux transporter EmrE"/>
    <property type="match status" value="1"/>
</dbReference>
<keyword evidence="5 9" id="KW-1133">Transmembrane helix</keyword>
<dbReference type="InterPro" id="IPR045324">
    <property type="entry name" value="Small_multidrug_res"/>
</dbReference>
<evidence type="ECO:0000256" key="7">
    <source>
        <dbReference type="ARBA" id="ARBA00038032"/>
    </source>
</evidence>
<sequence>MSPTTIAYSYLGIAIICEVIGTTFLMKSEQFTRVVPTLIMGGLYTISFFLLTQTLKTLPLGIAYAMWGGLGIVLTSVIGLVMFKQHLDTAAVSGITMIVGGVVVMNIFSNSVGH</sequence>
<evidence type="ECO:0000313" key="11">
    <source>
        <dbReference type="Proteomes" id="UP000000546"/>
    </source>
</evidence>
<dbReference type="GO" id="GO:0015297">
    <property type="term" value="F:antiporter activity"/>
    <property type="evidence" value="ECO:0007669"/>
    <property type="project" value="TreeGrafter"/>
</dbReference>
<comment type="subcellular location">
    <subcellularLocation>
        <location evidence="1 8">Cell membrane</location>
        <topology evidence="1 8">Multi-pass membrane protein</topology>
    </subcellularLocation>
</comment>
<dbReference type="InterPro" id="IPR037185">
    <property type="entry name" value="EmrE-like"/>
</dbReference>
<evidence type="ECO:0000256" key="8">
    <source>
        <dbReference type="RuleBase" id="RU003942"/>
    </source>
</evidence>
<dbReference type="GO" id="GO:0005886">
    <property type="term" value="C:plasma membrane"/>
    <property type="evidence" value="ECO:0007669"/>
    <property type="project" value="UniProtKB-SubCell"/>
</dbReference>
<dbReference type="KEGG" id="par:Psyc_0731"/>
<name>Q4FTS3_PSYA2</name>
<keyword evidence="4 8" id="KW-0812">Transmembrane</keyword>
<dbReference type="Pfam" id="PF00893">
    <property type="entry name" value="Multi_Drug_Res"/>
    <property type="match status" value="1"/>
</dbReference>
<feature type="transmembrane region" description="Helical" evidence="9">
    <location>
        <begin position="61"/>
        <end position="83"/>
    </location>
</feature>
<dbReference type="OrthoDB" id="9808638at2"/>
<evidence type="ECO:0000256" key="9">
    <source>
        <dbReference type="SAM" id="Phobius"/>
    </source>
</evidence>
<evidence type="ECO:0000313" key="10">
    <source>
        <dbReference type="EMBL" id="AAZ18585.1"/>
    </source>
</evidence>
<dbReference type="Proteomes" id="UP000000546">
    <property type="component" value="Chromosome"/>
</dbReference>
<dbReference type="PANTHER" id="PTHR30561">
    <property type="entry name" value="SMR FAMILY PROTON-DEPENDENT DRUG EFFLUX TRANSPORTER SUGE"/>
    <property type="match status" value="1"/>
</dbReference>
<evidence type="ECO:0000256" key="4">
    <source>
        <dbReference type="ARBA" id="ARBA00022692"/>
    </source>
</evidence>
<feature type="transmembrane region" description="Helical" evidence="9">
    <location>
        <begin position="90"/>
        <end position="108"/>
    </location>
</feature>
<keyword evidence="2" id="KW-0813">Transport</keyword>